<sequence length="125" mass="13643">MFNHSVRKMLAVALISVPVIWSGGTYSAQAQDAEDVEFMLINETDRVLTHFYVSPTESDDWGPDILLDGVIMPGESTTVIIQDGLDTCNYDLMATFGEGEGVGSGDVYQTGINVCETSEYTYSNN</sequence>
<dbReference type="RefSeq" id="WP_015148469.1">
    <property type="nucleotide sequence ID" value="NC_019693.1"/>
</dbReference>
<dbReference type="Proteomes" id="UP000010367">
    <property type="component" value="Chromosome"/>
</dbReference>
<keyword evidence="1" id="KW-0732">Signal</keyword>
<dbReference type="InParanoid" id="K9TI67"/>
<dbReference type="KEGG" id="oac:Oscil6304_2192"/>
<organism evidence="2 3">
    <name type="scientific">Oscillatoria acuminata PCC 6304</name>
    <dbReference type="NCBI Taxonomy" id="56110"/>
    <lineage>
        <taxon>Bacteria</taxon>
        <taxon>Bacillati</taxon>
        <taxon>Cyanobacteriota</taxon>
        <taxon>Cyanophyceae</taxon>
        <taxon>Oscillatoriophycideae</taxon>
        <taxon>Oscillatoriales</taxon>
        <taxon>Oscillatoriaceae</taxon>
        <taxon>Oscillatoria</taxon>
    </lineage>
</organism>
<proteinExistence type="predicted"/>
<dbReference type="HOGENOM" id="CLU_139214_2_0_3"/>
<evidence type="ECO:0008006" key="4">
    <source>
        <dbReference type="Google" id="ProtNLM"/>
    </source>
</evidence>
<accession>K9TI67</accession>
<feature type="signal peptide" evidence="1">
    <location>
        <begin position="1"/>
        <end position="30"/>
    </location>
</feature>
<evidence type="ECO:0000256" key="1">
    <source>
        <dbReference type="SAM" id="SignalP"/>
    </source>
</evidence>
<gene>
    <name evidence="2" type="ORF">Oscil6304_2192</name>
</gene>
<dbReference type="OrthoDB" id="574488at2"/>
<protein>
    <recommendedName>
        <fullName evidence="4">Plastocyanin</fullName>
    </recommendedName>
</protein>
<evidence type="ECO:0000313" key="3">
    <source>
        <dbReference type="Proteomes" id="UP000010367"/>
    </source>
</evidence>
<keyword evidence="3" id="KW-1185">Reference proteome</keyword>
<dbReference type="EMBL" id="CP003607">
    <property type="protein sequence ID" value="AFY81826.1"/>
    <property type="molecule type" value="Genomic_DNA"/>
</dbReference>
<dbReference type="AlphaFoldDB" id="K9TI67"/>
<feature type="chain" id="PRO_5003935865" description="Plastocyanin" evidence="1">
    <location>
        <begin position="31"/>
        <end position="125"/>
    </location>
</feature>
<dbReference type="eggNOG" id="ENOG50334XK">
    <property type="taxonomic scope" value="Bacteria"/>
</dbReference>
<reference evidence="2 3" key="1">
    <citation type="submission" date="2012-06" db="EMBL/GenBank/DDBJ databases">
        <title>Finished chromosome of genome of Oscillatoria acuminata PCC 6304.</title>
        <authorList>
            <consortium name="US DOE Joint Genome Institute"/>
            <person name="Gugger M."/>
            <person name="Coursin T."/>
            <person name="Rippka R."/>
            <person name="Tandeau De Marsac N."/>
            <person name="Huntemann M."/>
            <person name="Wei C.-L."/>
            <person name="Han J."/>
            <person name="Detter J.C."/>
            <person name="Han C."/>
            <person name="Tapia R."/>
            <person name="Davenport K."/>
            <person name="Daligault H."/>
            <person name="Erkkila T."/>
            <person name="Gu W."/>
            <person name="Munk A.C.C."/>
            <person name="Teshima H."/>
            <person name="Xu Y."/>
            <person name="Chain P."/>
            <person name="Chen A."/>
            <person name="Krypides N."/>
            <person name="Mavromatis K."/>
            <person name="Markowitz V."/>
            <person name="Szeto E."/>
            <person name="Ivanova N."/>
            <person name="Mikhailova N."/>
            <person name="Ovchinnikova G."/>
            <person name="Pagani I."/>
            <person name="Pati A."/>
            <person name="Goodwin L."/>
            <person name="Peters L."/>
            <person name="Pitluck S."/>
            <person name="Woyke T."/>
            <person name="Kerfeld C."/>
        </authorList>
    </citation>
    <scope>NUCLEOTIDE SEQUENCE [LARGE SCALE GENOMIC DNA]</scope>
    <source>
        <strain evidence="2 3">PCC 6304</strain>
    </source>
</reference>
<name>K9TI67_9CYAN</name>
<dbReference type="STRING" id="56110.Oscil6304_2192"/>
<evidence type="ECO:0000313" key="2">
    <source>
        <dbReference type="EMBL" id="AFY81826.1"/>
    </source>
</evidence>